<dbReference type="Gene3D" id="2.130.10.10">
    <property type="entry name" value="YVTN repeat-like/Quinoprotein amine dehydrogenase"/>
    <property type="match status" value="1"/>
</dbReference>
<evidence type="ECO:0000313" key="6">
    <source>
        <dbReference type="Proteomes" id="UP000784294"/>
    </source>
</evidence>
<evidence type="ECO:0000313" key="5">
    <source>
        <dbReference type="EMBL" id="VEL42821.1"/>
    </source>
</evidence>
<dbReference type="OrthoDB" id="6269702at2759"/>
<dbReference type="InterPro" id="IPR001680">
    <property type="entry name" value="WD40_rpt"/>
</dbReference>
<dbReference type="Proteomes" id="UP000784294">
    <property type="component" value="Unassembled WGS sequence"/>
</dbReference>
<comment type="caution">
    <text evidence="5">The sequence shown here is derived from an EMBL/GenBank/DDBJ whole genome shotgun (WGS) entry which is preliminary data.</text>
</comment>
<dbReference type="InterPro" id="IPR020472">
    <property type="entry name" value="WD40_PAC1"/>
</dbReference>
<dbReference type="PROSITE" id="PS50082">
    <property type="entry name" value="WD_REPEATS_2"/>
    <property type="match status" value="2"/>
</dbReference>
<gene>
    <name evidence="5" type="ORF">PXEA_LOCUS36261</name>
</gene>
<dbReference type="InterPro" id="IPR019775">
    <property type="entry name" value="WD40_repeat_CS"/>
</dbReference>
<accession>A0A448XR56</accession>
<evidence type="ECO:0000256" key="1">
    <source>
        <dbReference type="ARBA" id="ARBA00022574"/>
    </source>
</evidence>
<feature type="repeat" description="WD" evidence="3">
    <location>
        <begin position="115"/>
        <end position="158"/>
    </location>
</feature>
<dbReference type="EMBL" id="CAAALY010276864">
    <property type="protein sequence ID" value="VEL42821.1"/>
    <property type="molecule type" value="Genomic_DNA"/>
</dbReference>
<name>A0A448XR56_9PLAT</name>
<dbReference type="Pfam" id="PF00400">
    <property type="entry name" value="WD40"/>
    <property type="match status" value="3"/>
</dbReference>
<reference evidence="5" key="1">
    <citation type="submission" date="2018-11" db="EMBL/GenBank/DDBJ databases">
        <authorList>
            <consortium name="Pathogen Informatics"/>
        </authorList>
    </citation>
    <scope>NUCLEOTIDE SEQUENCE</scope>
</reference>
<proteinExistence type="predicted"/>
<evidence type="ECO:0000256" key="3">
    <source>
        <dbReference type="PROSITE-ProRule" id="PRU00221"/>
    </source>
</evidence>
<dbReference type="InterPro" id="IPR015943">
    <property type="entry name" value="WD40/YVTN_repeat-like_dom_sf"/>
</dbReference>
<dbReference type="PRINTS" id="PR00320">
    <property type="entry name" value="GPROTEINBRPT"/>
</dbReference>
<evidence type="ECO:0000256" key="4">
    <source>
        <dbReference type="SAM" id="MobiDB-lite"/>
    </source>
</evidence>
<protein>
    <submittedName>
        <fullName evidence="5">Uncharacterized protein</fullName>
    </submittedName>
</protein>
<keyword evidence="2" id="KW-0677">Repeat</keyword>
<feature type="region of interest" description="Disordered" evidence="4">
    <location>
        <begin position="1"/>
        <end position="29"/>
    </location>
</feature>
<dbReference type="AlphaFoldDB" id="A0A448XR56"/>
<keyword evidence="6" id="KW-1185">Reference proteome</keyword>
<feature type="repeat" description="WD" evidence="3">
    <location>
        <begin position="74"/>
        <end position="115"/>
    </location>
</feature>
<dbReference type="PANTHER" id="PTHR10971">
    <property type="entry name" value="MRNA EXPORT FACTOR AND BUB3"/>
    <property type="match status" value="1"/>
</dbReference>
<dbReference type="PROSITE" id="PS50294">
    <property type="entry name" value="WD_REPEATS_REGION"/>
    <property type="match status" value="1"/>
</dbReference>
<sequence>MTFFGNPAPTLFSAQPQATQKETEVQSPPADTVSCLRFSPESVAHSTYLAATSWDNRIRIWEIMANGTTVPKAEQMHQAPAFGACWSQDGSKVFSVGADKSVQMWDLNSNQFTQIGAHESPVKTVHFISAPSYSCLMTGGWDKKLKLWDTRTPQPVMVFGLPDRVYCADIYFPLAIICTANRHIILYNLSNTPAEYSRLESPLKIFHFFREQSRCVSIFLDKQKTQPIGYALGSIEGRVAVQHVQANHIKDNFTFKCHRSNPSVGNFQEIYAVRINSDNCSAKRLFWM</sequence>
<keyword evidence="1 3" id="KW-0853">WD repeat</keyword>
<dbReference type="PROSITE" id="PS00678">
    <property type="entry name" value="WD_REPEATS_1"/>
    <property type="match status" value="3"/>
</dbReference>
<dbReference type="SMART" id="SM00320">
    <property type="entry name" value="WD40"/>
    <property type="match status" value="3"/>
</dbReference>
<dbReference type="SUPFAM" id="SSF50978">
    <property type="entry name" value="WD40 repeat-like"/>
    <property type="match status" value="1"/>
</dbReference>
<evidence type="ECO:0000256" key="2">
    <source>
        <dbReference type="ARBA" id="ARBA00022737"/>
    </source>
</evidence>
<dbReference type="InterPro" id="IPR036322">
    <property type="entry name" value="WD40_repeat_dom_sf"/>
</dbReference>
<organism evidence="5 6">
    <name type="scientific">Protopolystoma xenopodis</name>
    <dbReference type="NCBI Taxonomy" id="117903"/>
    <lineage>
        <taxon>Eukaryota</taxon>
        <taxon>Metazoa</taxon>
        <taxon>Spiralia</taxon>
        <taxon>Lophotrochozoa</taxon>
        <taxon>Platyhelminthes</taxon>
        <taxon>Monogenea</taxon>
        <taxon>Polyopisthocotylea</taxon>
        <taxon>Polystomatidea</taxon>
        <taxon>Polystomatidae</taxon>
        <taxon>Protopolystoma</taxon>
    </lineage>
</organism>